<keyword evidence="2" id="KW-0732">Signal</keyword>
<dbReference type="SUPFAM" id="SSF54076">
    <property type="entry name" value="RNase A-like"/>
    <property type="match status" value="1"/>
</dbReference>
<accession>A0A3B4AX90</accession>
<dbReference type="InterPro" id="IPR036816">
    <property type="entry name" value="RNaseA-like_dom_sf"/>
</dbReference>
<evidence type="ECO:0000256" key="2">
    <source>
        <dbReference type="SAM" id="SignalP"/>
    </source>
</evidence>
<evidence type="ECO:0000313" key="5">
    <source>
        <dbReference type="Proteomes" id="UP000261520"/>
    </source>
</evidence>
<evidence type="ECO:0000256" key="1">
    <source>
        <dbReference type="ARBA" id="ARBA00005600"/>
    </source>
</evidence>
<dbReference type="STRING" id="409849.ENSPMGP00000021350"/>
<keyword evidence="5" id="KW-1185">Reference proteome</keyword>
<feature type="chain" id="PRO_5017306526" description="Ribonuclease A-domain domain-containing protein" evidence="2">
    <location>
        <begin position="38"/>
        <end position="192"/>
    </location>
</feature>
<dbReference type="GO" id="GO:0003676">
    <property type="term" value="F:nucleic acid binding"/>
    <property type="evidence" value="ECO:0007669"/>
    <property type="project" value="InterPro"/>
</dbReference>
<dbReference type="GO" id="GO:0050830">
    <property type="term" value="P:defense response to Gram-positive bacterium"/>
    <property type="evidence" value="ECO:0007669"/>
    <property type="project" value="TreeGrafter"/>
</dbReference>
<comment type="similarity">
    <text evidence="1">Belongs to the pancreatic ribonuclease family.</text>
</comment>
<sequence>MFIRKQFKTLFHFLQKTMKLPLFCLVLASLLLALAHAVDPPAYKNFKKMHMYNKQNRPFDCTRVMNDVQMHLTYCKPCNNVILGYTSDISPVNDVINICRGQGTATGYNTFRSNTNFRMVKCRLQNRNAVPPRCVYAGTIQSSQITVGCSQNFPVHFETSVVYLFVSGPWLKGCSVVCLDPHLCRPLPEPPP</sequence>
<dbReference type="Pfam" id="PF00074">
    <property type="entry name" value="RnaseA"/>
    <property type="match status" value="1"/>
</dbReference>
<dbReference type="PRINTS" id="PR00794">
    <property type="entry name" value="RIBONUCLEASE"/>
</dbReference>
<proteinExistence type="inferred from homology"/>
<organism evidence="4 5">
    <name type="scientific">Periophthalmus magnuspinnatus</name>
    <dbReference type="NCBI Taxonomy" id="409849"/>
    <lineage>
        <taxon>Eukaryota</taxon>
        <taxon>Metazoa</taxon>
        <taxon>Chordata</taxon>
        <taxon>Craniata</taxon>
        <taxon>Vertebrata</taxon>
        <taxon>Euteleostomi</taxon>
        <taxon>Actinopterygii</taxon>
        <taxon>Neopterygii</taxon>
        <taxon>Teleostei</taxon>
        <taxon>Neoteleostei</taxon>
        <taxon>Acanthomorphata</taxon>
        <taxon>Gobiaria</taxon>
        <taxon>Gobiiformes</taxon>
        <taxon>Gobioidei</taxon>
        <taxon>Gobiidae</taxon>
        <taxon>Oxudercinae</taxon>
        <taxon>Periophthalmus</taxon>
    </lineage>
</organism>
<dbReference type="Gene3D" id="3.10.130.10">
    <property type="entry name" value="Ribonuclease A-like domain"/>
    <property type="match status" value="1"/>
</dbReference>
<dbReference type="PANTHER" id="PTHR11437">
    <property type="entry name" value="RIBONUCLEASE"/>
    <property type="match status" value="1"/>
</dbReference>
<reference evidence="4" key="1">
    <citation type="submission" date="2025-08" db="UniProtKB">
        <authorList>
            <consortium name="Ensembl"/>
        </authorList>
    </citation>
    <scope>IDENTIFICATION</scope>
</reference>
<feature type="domain" description="Ribonuclease A-domain" evidence="3">
    <location>
        <begin position="39"/>
        <end position="161"/>
    </location>
</feature>
<evidence type="ECO:0000259" key="3">
    <source>
        <dbReference type="SMART" id="SM00092"/>
    </source>
</evidence>
<dbReference type="Proteomes" id="UP000261520">
    <property type="component" value="Unplaced"/>
</dbReference>
<evidence type="ECO:0000313" key="4">
    <source>
        <dbReference type="Ensembl" id="ENSPMGP00000021350.1"/>
    </source>
</evidence>
<dbReference type="SMART" id="SM00092">
    <property type="entry name" value="RNAse_Pc"/>
    <property type="match status" value="1"/>
</dbReference>
<dbReference type="Ensembl" id="ENSPMGT00000022747.1">
    <property type="protein sequence ID" value="ENSPMGP00000021350.1"/>
    <property type="gene ID" value="ENSPMGG00000017294.1"/>
</dbReference>
<dbReference type="InterPro" id="IPR023412">
    <property type="entry name" value="RNaseA_domain"/>
</dbReference>
<dbReference type="GO" id="GO:0004540">
    <property type="term" value="F:RNA nuclease activity"/>
    <property type="evidence" value="ECO:0007669"/>
    <property type="project" value="TreeGrafter"/>
</dbReference>
<feature type="signal peptide" evidence="2">
    <location>
        <begin position="1"/>
        <end position="37"/>
    </location>
</feature>
<name>A0A3B4AX90_9GOBI</name>
<reference evidence="4" key="2">
    <citation type="submission" date="2025-09" db="UniProtKB">
        <authorList>
            <consortium name="Ensembl"/>
        </authorList>
    </citation>
    <scope>IDENTIFICATION</scope>
</reference>
<dbReference type="AlphaFoldDB" id="A0A3B4AX90"/>
<dbReference type="InterPro" id="IPR001427">
    <property type="entry name" value="RNaseA"/>
</dbReference>
<protein>
    <recommendedName>
        <fullName evidence="3">Ribonuclease A-domain domain-containing protein</fullName>
    </recommendedName>
</protein>